<feature type="chain" id="PRO_5047521902" description="Lytic polysaccharide monooxygenase" evidence="2">
    <location>
        <begin position="23"/>
        <end position="358"/>
    </location>
</feature>
<feature type="signal peptide" evidence="2">
    <location>
        <begin position="1"/>
        <end position="22"/>
    </location>
</feature>
<proteinExistence type="predicted"/>
<evidence type="ECO:0000256" key="2">
    <source>
        <dbReference type="SAM" id="SignalP"/>
    </source>
</evidence>
<name>A0ABR1W1J2_9PEZI</name>
<keyword evidence="4" id="KW-1185">Reference proteome</keyword>
<evidence type="ECO:0000313" key="4">
    <source>
        <dbReference type="Proteomes" id="UP001480595"/>
    </source>
</evidence>
<evidence type="ECO:0000313" key="3">
    <source>
        <dbReference type="EMBL" id="KAK8076039.1"/>
    </source>
</evidence>
<gene>
    <name evidence="3" type="ORF">PG994_003311</name>
</gene>
<feature type="compositionally biased region" description="Pro residues" evidence="1">
    <location>
        <begin position="279"/>
        <end position="292"/>
    </location>
</feature>
<dbReference type="Proteomes" id="UP001480595">
    <property type="component" value="Unassembled WGS sequence"/>
</dbReference>
<sequence length="358" mass="37364">MPLSTTTSSSILAAMLASAASAHVVLENPPPAKFPAYGPTNPIETSGSDWPCKIPAGQKLDTSDASPKTDMVIGEPQKLSFKGKAVHGGGSCQLALTKGWDPKKDSPWSVIHSIEGGCRARNQKGNLEGDNSDIYEFKIPAGIAPGGYTFAWTWLARIGGGPEMYMNCGLVVVKGPKTKRMQMSARRDLGTMSKRADFPELYIDNIAAMDGGCTTNVARNQQISIAYPNPGPSVERPEGDKLFKQTCDGNPRAKKGSGGAAKPTTHAAPVPTTSVAVPAPEPSPAAPIPGPIAPGAGGTQNPSTPCTHGQFACFADGTEGYVCTGTKWVKIFDVPHSDPPRKCKPGVGNGENLVLVDA</sequence>
<evidence type="ECO:0000256" key="1">
    <source>
        <dbReference type="SAM" id="MobiDB-lite"/>
    </source>
</evidence>
<dbReference type="RefSeq" id="XP_066718998.1">
    <property type="nucleotide sequence ID" value="XM_066854720.1"/>
</dbReference>
<keyword evidence="2" id="KW-0732">Signal</keyword>
<organism evidence="3 4">
    <name type="scientific">Apiospora phragmitis</name>
    <dbReference type="NCBI Taxonomy" id="2905665"/>
    <lineage>
        <taxon>Eukaryota</taxon>
        <taxon>Fungi</taxon>
        <taxon>Dikarya</taxon>
        <taxon>Ascomycota</taxon>
        <taxon>Pezizomycotina</taxon>
        <taxon>Sordariomycetes</taxon>
        <taxon>Xylariomycetidae</taxon>
        <taxon>Amphisphaeriales</taxon>
        <taxon>Apiosporaceae</taxon>
        <taxon>Apiospora</taxon>
    </lineage>
</organism>
<feature type="compositionally biased region" description="Low complexity" evidence="1">
    <location>
        <begin position="260"/>
        <end position="278"/>
    </location>
</feature>
<evidence type="ECO:0008006" key="5">
    <source>
        <dbReference type="Google" id="ProtNLM"/>
    </source>
</evidence>
<comment type="caution">
    <text evidence="3">The sequence shown here is derived from an EMBL/GenBank/DDBJ whole genome shotgun (WGS) entry which is preliminary data.</text>
</comment>
<dbReference type="Gene3D" id="2.70.50.70">
    <property type="match status" value="1"/>
</dbReference>
<dbReference type="GeneID" id="92087783"/>
<reference evidence="3 4" key="1">
    <citation type="submission" date="2023-01" db="EMBL/GenBank/DDBJ databases">
        <title>Analysis of 21 Apiospora genomes using comparative genomics revels a genus with tremendous synthesis potential of carbohydrate active enzymes and secondary metabolites.</title>
        <authorList>
            <person name="Sorensen T."/>
        </authorList>
    </citation>
    <scope>NUCLEOTIDE SEQUENCE [LARGE SCALE GENOMIC DNA]</scope>
    <source>
        <strain evidence="3 4">CBS 135458</strain>
    </source>
</reference>
<feature type="region of interest" description="Disordered" evidence="1">
    <location>
        <begin position="227"/>
        <end position="303"/>
    </location>
</feature>
<dbReference type="PANTHER" id="PTHR36182">
    <property type="entry name" value="PROTEIN, PUTATIVE (AFU_ORTHOLOGUE AFUA_6G10930)-RELATED"/>
    <property type="match status" value="1"/>
</dbReference>
<accession>A0ABR1W1J2</accession>
<dbReference type="EMBL" id="JAQQWL010000004">
    <property type="protein sequence ID" value="KAK8076039.1"/>
    <property type="molecule type" value="Genomic_DNA"/>
</dbReference>
<dbReference type="PANTHER" id="PTHR36182:SF2">
    <property type="entry name" value="LYTIC POLYSACCHARIDE MONOOXYGENASE"/>
    <property type="match status" value="1"/>
</dbReference>
<protein>
    <recommendedName>
        <fullName evidence="5">Lytic polysaccharide monooxygenase</fullName>
    </recommendedName>
</protein>